<keyword evidence="2 3" id="KW-0732">Signal</keyword>
<proteinExistence type="inferred from homology"/>
<keyword evidence="5" id="KW-1185">Reference proteome</keyword>
<keyword evidence="4" id="KW-0378">Hydrolase</keyword>
<dbReference type="EMBL" id="JAIXMP010000031">
    <property type="protein sequence ID" value="KAI9250945.1"/>
    <property type="molecule type" value="Genomic_DNA"/>
</dbReference>
<evidence type="ECO:0000313" key="5">
    <source>
        <dbReference type="Proteomes" id="UP001209540"/>
    </source>
</evidence>
<dbReference type="Proteomes" id="UP001209540">
    <property type="component" value="Unassembled WGS sequence"/>
</dbReference>
<dbReference type="AlphaFoldDB" id="A0AAD5K108"/>
<comment type="similarity">
    <text evidence="1">Belongs to the glycosyl hydrolase 25 family.</text>
</comment>
<protein>
    <submittedName>
        <fullName evidence="4">Glycoside hydrolase superfamily</fullName>
    </submittedName>
</protein>
<dbReference type="GO" id="GO:0007165">
    <property type="term" value="P:signal transduction"/>
    <property type="evidence" value="ECO:0007669"/>
    <property type="project" value="TreeGrafter"/>
</dbReference>
<evidence type="ECO:0000256" key="2">
    <source>
        <dbReference type="ARBA" id="ARBA00022729"/>
    </source>
</evidence>
<dbReference type="GO" id="GO:0009253">
    <property type="term" value="P:peptidoglycan catabolic process"/>
    <property type="evidence" value="ECO:0007669"/>
    <property type="project" value="InterPro"/>
</dbReference>
<dbReference type="CDD" id="cd06416">
    <property type="entry name" value="GH25_Lys1-like"/>
    <property type="match status" value="1"/>
</dbReference>
<accession>A0AAD5K108</accession>
<sequence>MKPFSPFTILASAATVLSLFSNTGVQAATGVDVSTLISEKTWACAKDYGYEHAIVRGYIEAWGQNPGGALDKNLVQNYKNAIAAGYETVDIYIFPCTGRDTCKSATQQIQDVLDVIDENSMKIGTLWLDVEVDPQADNWPTASGARSTLQAYKKALDNSGEKWGIYANKVQWTSITGSSTWELDSSVPLWYPHYDNERTFDDFEAFGGWTKPTIKQYAGTSNFCSAGWDKNYYG</sequence>
<dbReference type="Gene3D" id="3.20.20.80">
    <property type="entry name" value="Glycosidases"/>
    <property type="match status" value="1"/>
</dbReference>
<feature type="chain" id="PRO_5042116915" evidence="3">
    <location>
        <begin position="28"/>
        <end position="234"/>
    </location>
</feature>
<name>A0AAD5K108_9FUNG</name>
<evidence type="ECO:0000256" key="3">
    <source>
        <dbReference type="SAM" id="SignalP"/>
    </source>
</evidence>
<feature type="signal peptide" evidence="3">
    <location>
        <begin position="1"/>
        <end position="27"/>
    </location>
</feature>
<reference evidence="4" key="1">
    <citation type="journal article" date="2022" name="IScience">
        <title>Evolution of zygomycete secretomes and the origins of terrestrial fungal ecologies.</title>
        <authorList>
            <person name="Chang Y."/>
            <person name="Wang Y."/>
            <person name="Mondo S."/>
            <person name="Ahrendt S."/>
            <person name="Andreopoulos W."/>
            <person name="Barry K."/>
            <person name="Beard J."/>
            <person name="Benny G.L."/>
            <person name="Blankenship S."/>
            <person name="Bonito G."/>
            <person name="Cuomo C."/>
            <person name="Desiro A."/>
            <person name="Gervers K.A."/>
            <person name="Hundley H."/>
            <person name="Kuo A."/>
            <person name="LaButti K."/>
            <person name="Lang B.F."/>
            <person name="Lipzen A."/>
            <person name="O'Donnell K."/>
            <person name="Pangilinan J."/>
            <person name="Reynolds N."/>
            <person name="Sandor L."/>
            <person name="Smith M.E."/>
            <person name="Tsang A."/>
            <person name="Grigoriev I.V."/>
            <person name="Stajich J.E."/>
            <person name="Spatafora J.W."/>
        </authorList>
    </citation>
    <scope>NUCLEOTIDE SEQUENCE</scope>
    <source>
        <strain evidence="4">RSA 2281</strain>
    </source>
</reference>
<reference evidence="4" key="2">
    <citation type="submission" date="2023-02" db="EMBL/GenBank/DDBJ databases">
        <authorList>
            <consortium name="DOE Joint Genome Institute"/>
            <person name="Mondo S.J."/>
            <person name="Chang Y."/>
            <person name="Wang Y."/>
            <person name="Ahrendt S."/>
            <person name="Andreopoulos W."/>
            <person name="Barry K."/>
            <person name="Beard J."/>
            <person name="Benny G.L."/>
            <person name="Blankenship S."/>
            <person name="Bonito G."/>
            <person name="Cuomo C."/>
            <person name="Desiro A."/>
            <person name="Gervers K.A."/>
            <person name="Hundley H."/>
            <person name="Kuo A."/>
            <person name="LaButti K."/>
            <person name="Lang B.F."/>
            <person name="Lipzen A."/>
            <person name="O'Donnell K."/>
            <person name="Pangilinan J."/>
            <person name="Reynolds N."/>
            <person name="Sandor L."/>
            <person name="Smith M.W."/>
            <person name="Tsang A."/>
            <person name="Grigoriev I.V."/>
            <person name="Stajich J.E."/>
            <person name="Spatafora J.W."/>
        </authorList>
    </citation>
    <scope>NUCLEOTIDE SEQUENCE</scope>
    <source>
        <strain evidence="4">RSA 2281</strain>
    </source>
</reference>
<evidence type="ECO:0000313" key="4">
    <source>
        <dbReference type="EMBL" id="KAI9250945.1"/>
    </source>
</evidence>
<dbReference type="PANTHER" id="PTHR23208:SF36">
    <property type="entry name" value="LYSOZYME-RELATED"/>
    <property type="match status" value="1"/>
</dbReference>
<comment type="caution">
    <text evidence="4">The sequence shown here is derived from an EMBL/GenBank/DDBJ whole genome shotgun (WGS) entry which is preliminary data.</text>
</comment>
<dbReference type="PANTHER" id="PTHR23208">
    <property type="entry name" value="LYSOZYME PROTEIN"/>
    <property type="match status" value="1"/>
</dbReference>
<dbReference type="GO" id="GO:0016998">
    <property type="term" value="P:cell wall macromolecule catabolic process"/>
    <property type="evidence" value="ECO:0007669"/>
    <property type="project" value="InterPro"/>
</dbReference>
<dbReference type="InterPro" id="IPR002053">
    <property type="entry name" value="Glyco_hydro_25"/>
</dbReference>
<dbReference type="GO" id="GO:0003796">
    <property type="term" value="F:lysozyme activity"/>
    <property type="evidence" value="ECO:0007669"/>
    <property type="project" value="InterPro"/>
</dbReference>
<gene>
    <name evidence="4" type="ORF">BDA99DRAFT_541590</name>
</gene>
<dbReference type="InterPro" id="IPR017853">
    <property type="entry name" value="GH"/>
</dbReference>
<dbReference type="SUPFAM" id="SSF51445">
    <property type="entry name" value="(Trans)glycosidases"/>
    <property type="match status" value="1"/>
</dbReference>
<evidence type="ECO:0000256" key="1">
    <source>
        <dbReference type="ARBA" id="ARBA00010646"/>
    </source>
</evidence>
<dbReference type="InterPro" id="IPR051595">
    <property type="entry name" value="GH25_Enzymes"/>
</dbReference>
<dbReference type="PROSITE" id="PS51904">
    <property type="entry name" value="GLYCOSYL_HYDROL_F25_2"/>
    <property type="match status" value="1"/>
</dbReference>
<organism evidence="4 5">
    <name type="scientific">Phascolomyces articulosus</name>
    <dbReference type="NCBI Taxonomy" id="60185"/>
    <lineage>
        <taxon>Eukaryota</taxon>
        <taxon>Fungi</taxon>
        <taxon>Fungi incertae sedis</taxon>
        <taxon>Mucoromycota</taxon>
        <taxon>Mucoromycotina</taxon>
        <taxon>Mucoromycetes</taxon>
        <taxon>Mucorales</taxon>
        <taxon>Lichtheimiaceae</taxon>
        <taxon>Phascolomyces</taxon>
    </lineage>
</organism>